<dbReference type="SUPFAM" id="SSF50814">
    <property type="entry name" value="Lipocalins"/>
    <property type="match status" value="1"/>
</dbReference>
<feature type="transmembrane region" description="Helical" evidence="1">
    <location>
        <begin position="6"/>
        <end position="25"/>
    </location>
</feature>
<keyword evidence="3" id="KW-1185">Reference proteome</keyword>
<keyword evidence="1" id="KW-0472">Membrane</keyword>
<proteinExistence type="predicted"/>
<protein>
    <submittedName>
        <fullName evidence="2">Uncharacterized protein</fullName>
    </submittedName>
</protein>
<gene>
    <name evidence="2" type="ORF">PV327_010723</name>
</gene>
<dbReference type="Gene3D" id="2.40.128.20">
    <property type="match status" value="1"/>
</dbReference>
<dbReference type="AlphaFoldDB" id="A0AA39F1E4"/>
<dbReference type="EMBL" id="JAQQBR010001836">
    <property type="protein sequence ID" value="KAK0159628.1"/>
    <property type="molecule type" value="Genomic_DNA"/>
</dbReference>
<sequence length="167" mass="18691">MSTNKFIMLTIAAYFGMFGLVSNFINAEEITLDQIVGHWYTVGIIAPSLSKVSLRCDRRNITKGPDDTFNDVHTVITDVLHTYNGVGRIKGSELHITYPAFGPGYVDVIKCLKSYDNGEEFILHKAKPKQSLLLSRKPTASDEVRAIFEKEAADANTEVRYIDQDNC</sequence>
<evidence type="ECO:0000313" key="2">
    <source>
        <dbReference type="EMBL" id="KAK0159628.1"/>
    </source>
</evidence>
<accession>A0AA39F1E4</accession>
<keyword evidence="1" id="KW-0812">Transmembrane</keyword>
<evidence type="ECO:0000256" key="1">
    <source>
        <dbReference type="SAM" id="Phobius"/>
    </source>
</evidence>
<dbReference type="InterPro" id="IPR022272">
    <property type="entry name" value="Lipocalin_CS"/>
</dbReference>
<dbReference type="Proteomes" id="UP001168972">
    <property type="component" value="Unassembled WGS sequence"/>
</dbReference>
<keyword evidence="1" id="KW-1133">Transmembrane helix</keyword>
<name>A0AA39F1E4_MICHY</name>
<comment type="caution">
    <text evidence="2">The sequence shown here is derived from an EMBL/GenBank/DDBJ whole genome shotgun (WGS) entry which is preliminary data.</text>
</comment>
<reference evidence="2" key="1">
    <citation type="journal article" date="2023" name="bioRxiv">
        <title>Scaffold-level genome assemblies of two parasitoid biocontrol wasps reveal the parthenogenesis mechanism and an associated novel virus.</title>
        <authorList>
            <person name="Inwood S."/>
            <person name="Skelly J."/>
            <person name="Guhlin J."/>
            <person name="Harrop T."/>
            <person name="Goldson S."/>
            <person name="Dearden P."/>
        </authorList>
    </citation>
    <scope>NUCLEOTIDE SEQUENCE</scope>
    <source>
        <strain evidence="2">Lincoln</strain>
        <tissue evidence="2">Whole body</tissue>
    </source>
</reference>
<dbReference type="InterPro" id="IPR012674">
    <property type="entry name" value="Calycin"/>
</dbReference>
<reference evidence="2" key="2">
    <citation type="submission" date="2023-03" db="EMBL/GenBank/DDBJ databases">
        <authorList>
            <person name="Inwood S.N."/>
            <person name="Skelly J.G."/>
            <person name="Guhlin J."/>
            <person name="Harrop T.W.R."/>
            <person name="Goldson S.G."/>
            <person name="Dearden P.K."/>
        </authorList>
    </citation>
    <scope>NUCLEOTIDE SEQUENCE</scope>
    <source>
        <strain evidence="2">Lincoln</strain>
        <tissue evidence="2">Whole body</tissue>
    </source>
</reference>
<organism evidence="2 3">
    <name type="scientific">Microctonus hyperodae</name>
    <name type="common">Parasitoid wasp</name>
    <dbReference type="NCBI Taxonomy" id="165561"/>
    <lineage>
        <taxon>Eukaryota</taxon>
        <taxon>Metazoa</taxon>
        <taxon>Ecdysozoa</taxon>
        <taxon>Arthropoda</taxon>
        <taxon>Hexapoda</taxon>
        <taxon>Insecta</taxon>
        <taxon>Pterygota</taxon>
        <taxon>Neoptera</taxon>
        <taxon>Endopterygota</taxon>
        <taxon>Hymenoptera</taxon>
        <taxon>Apocrita</taxon>
        <taxon>Ichneumonoidea</taxon>
        <taxon>Braconidae</taxon>
        <taxon>Euphorinae</taxon>
        <taxon>Microctonus</taxon>
    </lineage>
</organism>
<dbReference type="PROSITE" id="PS00213">
    <property type="entry name" value="LIPOCALIN"/>
    <property type="match status" value="1"/>
</dbReference>
<evidence type="ECO:0000313" key="3">
    <source>
        <dbReference type="Proteomes" id="UP001168972"/>
    </source>
</evidence>